<dbReference type="InterPro" id="IPR008254">
    <property type="entry name" value="Flavodoxin/NO_synth"/>
</dbReference>
<dbReference type="PANTHER" id="PTHR42809:SF1">
    <property type="entry name" value="FLAVODOXIN 1"/>
    <property type="match status" value="1"/>
</dbReference>
<dbReference type="GO" id="GO:0010181">
    <property type="term" value="F:FMN binding"/>
    <property type="evidence" value="ECO:0007669"/>
    <property type="project" value="InterPro"/>
</dbReference>
<keyword evidence="7" id="KW-1133">Transmembrane helix</keyword>
<dbReference type="Gene3D" id="3.40.50.360">
    <property type="match status" value="1"/>
</dbReference>
<gene>
    <name evidence="9" type="ORF">COU28_02605</name>
</gene>
<dbReference type="EMBL" id="PFBU01000053">
    <property type="protein sequence ID" value="PIR78253.1"/>
    <property type="molecule type" value="Genomic_DNA"/>
</dbReference>
<evidence type="ECO:0000313" key="9">
    <source>
        <dbReference type="EMBL" id="PIR78253.1"/>
    </source>
</evidence>
<dbReference type="Pfam" id="PF00258">
    <property type="entry name" value="Flavodoxin_1"/>
    <property type="match status" value="1"/>
</dbReference>
<sequence length="187" mass="21339">MEMVIRVSIILLVVILFIDYLLYNILCISISAFCLLFVEYMKIAIAFATLSGNTEKIAYELEKFLLNKSYEVDLLNLENTKVDELKKYDLVFLGCSTYGDGDLNLIMDIFLSEADQICHQCESTRFAIFSLGDSIYPNFAIAGEIVEDKIIDMGGEVIHPYIKIDGYPSSEVFEEIKKWVLEVLKKL</sequence>
<dbReference type="InterPro" id="IPR001094">
    <property type="entry name" value="Flavdoxin-like"/>
</dbReference>
<comment type="caution">
    <text evidence="9">The sequence shown here is derived from an EMBL/GenBank/DDBJ whole genome shotgun (WGS) entry which is preliminary data.</text>
</comment>
<keyword evidence="3" id="KW-0813">Transport</keyword>
<keyword evidence="7" id="KW-0472">Membrane</keyword>
<dbReference type="SUPFAM" id="SSF52218">
    <property type="entry name" value="Flavoproteins"/>
    <property type="match status" value="1"/>
</dbReference>
<feature type="domain" description="Flavodoxin-like" evidence="8">
    <location>
        <begin position="43"/>
        <end position="184"/>
    </location>
</feature>
<comment type="similarity">
    <text evidence="2">Belongs to the flavodoxin family.</text>
</comment>
<evidence type="ECO:0000256" key="2">
    <source>
        <dbReference type="ARBA" id="ARBA00005267"/>
    </source>
</evidence>
<evidence type="ECO:0000256" key="4">
    <source>
        <dbReference type="ARBA" id="ARBA00022630"/>
    </source>
</evidence>
<dbReference type="PANTHER" id="PTHR42809">
    <property type="entry name" value="FLAVODOXIN 2"/>
    <property type="match status" value="1"/>
</dbReference>
<name>A0A2H0U0P0_9BACT</name>
<dbReference type="InterPro" id="IPR050619">
    <property type="entry name" value="Flavodoxin"/>
</dbReference>
<evidence type="ECO:0000313" key="10">
    <source>
        <dbReference type="Proteomes" id="UP000230852"/>
    </source>
</evidence>
<dbReference type="InterPro" id="IPR029039">
    <property type="entry name" value="Flavoprotein-like_sf"/>
</dbReference>
<comment type="cofactor">
    <cofactor evidence="1">
        <name>FMN</name>
        <dbReference type="ChEBI" id="CHEBI:58210"/>
    </cofactor>
</comment>
<keyword evidence="6" id="KW-0249">Electron transport</keyword>
<dbReference type="PRINTS" id="PR00369">
    <property type="entry name" value="FLAVODOXIN"/>
</dbReference>
<evidence type="ECO:0000256" key="3">
    <source>
        <dbReference type="ARBA" id="ARBA00022448"/>
    </source>
</evidence>
<evidence type="ECO:0000256" key="1">
    <source>
        <dbReference type="ARBA" id="ARBA00001917"/>
    </source>
</evidence>
<accession>A0A2H0U0P0</accession>
<evidence type="ECO:0000256" key="5">
    <source>
        <dbReference type="ARBA" id="ARBA00022643"/>
    </source>
</evidence>
<keyword evidence="7" id="KW-0812">Transmembrane</keyword>
<dbReference type="Proteomes" id="UP000230852">
    <property type="component" value="Unassembled WGS sequence"/>
</dbReference>
<evidence type="ECO:0000259" key="8">
    <source>
        <dbReference type="PROSITE" id="PS50902"/>
    </source>
</evidence>
<protein>
    <recommendedName>
        <fullName evidence="8">Flavodoxin-like domain-containing protein</fullName>
    </recommendedName>
</protein>
<organism evidence="9 10">
    <name type="scientific">Candidatus Magasanikbacteria bacterium CG10_big_fil_rev_8_21_14_0_10_36_16</name>
    <dbReference type="NCBI Taxonomy" id="1974645"/>
    <lineage>
        <taxon>Bacteria</taxon>
        <taxon>Candidatus Magasanikiibacteriota</taxon>
    </lineage>
</organism>
<keyword evidence="4" id="KW-0285">Flavoprotein</keyword>
<dbReference type="PROSITE" id="PS50902">
    <property type="entry name" value="FLAVODOXIN_LIKE"/>
    <property type="match status" value="1"/>
</dbReference>
<evidence type="ECO:0000256" key="7">
    <source>
        <dbReference type="SAM" id="Phobius"/>
    </source>
</evidence>
<evidence type="ECO:0000256" key="6">
    <source>
        <dbReference type="ARBA" id="ARBA00022982"/>
    </source>
</evidence>
<dbReference type="AlphaFoldDB" id="A0A2H0U0P0"/>
<keyword evidence="5" id="KW-0288">FMN</keyword>
<proteinExistence type="inferred from homology"/>
<feature type="transmembrane region" description="Helical" evidence="7">
    <location>
        <begin position="6"/>
        <end position="38"/>
    </location>
</feature>
<reference evidence="10" key="1">
    <citation type="submission" date="2017-09" db="EMBL/GenBank/DDBJ databases">
        <title>Depth-based differentiation of microbial function through sediment-hosted aquifers and enrichment of novel symbionts in the deep terrestrial subsurface.</title>
        <authorList>
            <person name="Probst A.J."/>
            <person name="Ladd B."/>
            <person name="Jarett J.K."/>
            <person name="Geller-Mcgrath D.E."/>
            <person name="Sieber C.M.K."/>
            <person name="Emerson J.B."/>
            <person name="Anantharaman K."/>
            <person name="Thomas B.C."/>
            <person name="Malmstrom R."/>
            <person name="Stieglmeier M."/>
            <person name="Klingl A."/>
            <person name="Woyke T."/>
            <person name="Ryan C.M."/>
            <person name="Banfield J.F."/>
        </authorList>
    </citation>
    <scope>NUCLEOTIDE SEQUENCE [LARGE SCALE GENOMIC DNA]</scope>
</reference>